<keyword evidence="2" id="KW-1185">Reference proteome</keyword>
<evidence type="ECO:0000256" key="1">
    <source>
        <dbReference type="SAM" id="MobiDB-lite"/>
    </source>
</evidence>
<feature type="compositionally biased region" description="Basic residues" evidence="1">
    <location>
        <begin position="311"/>
        <end position="320"/>
    </location>
</feature>
<reference evidence="3" key="1">
    <citation type="submission" date="2016-11" db="UniProtKB">
        <authorList>
            <consortium name="WormBaseParasite"/>
        </authorList>
    </citation>
    <scope>IDENTIFICATION</scope>
</reference>
<feature type="region of interest" description="Disordered" evidence="1">
    <location>
        <begin position="477"/>
        <end position="500"/>
    </location>
</feature>
<protein>
    <submittedName>
        <fullName evidence="3">Transmembrane protein</fullName>
    </submittedName>
</protein>
<feature type="compositionally biased region" description="Basic and acidic residues" evidence="1">
    <location>
        <begin position="477"/>
        <end position="496"/>
    </location>
</feature>
<dbReference type="AlphaFoldDB" id="A0A1I8F684"/>
<dbReference type="Proteomes" id="UP000095280">
    <property type="component" value="Unplaced"/>
</dbReference>
<organism evidence="2 3">
    <name type="scientific">Macrostomum lignano</name>
    <dbReference type="NCBI Taxonomy" id="282301"/>
    <lineage>
        <taxon>Eukaryota</taxon>
        <taxon>Metazoa</taxon>
        <taxon>Spiralia</taxon>
        <taxon>Lophotrochozoa</taxon>
        <taxon>Platyhelminthes</taxon>
        <taxon>Rhabditophora</taxon>
        <taxon>Macrostomorpha</taxon>
        <taxon>Macrostomida</taxon>
        <taxon>Macrostomidae</taxon>
        <taxon>Macrostomum</taxon>
    </lineage>
</organism>
<proteinExistence type="predicted"/>
<dbReference type="WBParaSite" id="maker-unitig_22047-snap-gene-0.2-mRNA-1">
    <property type="protein sequence ID" value="maker-unitig_22047-snap-gene-0.2-mRNA-1"/>
    <property type="gene ID" value="maker-unitig_22047-snap-gene-0.2"/>
</dbReference>
<accession>A0A1I8F684</accession>
<feature type="compositionally biased region" description="Basic and acidic residues" evidence="1">
    <location>
        <begin position="844"/>
        <end position="855"/>
    </location>
</feature>
<feature type="region of interest" description="Disordered" evidence="1">
    <location>
        <begin position="804"/>
        <end position="860"/>
    </location>
</feature>
<sequence length="958" mass="102102">LSFGCNLANYRWLQSWATIVGCNTLQSYRWLQSAAGNASSLLRQSGRLPAEGGRAARSYSALPPLGSDRPAFGAAGAPLGNRRSCQEGFEAPRLCASAANCPRTARLLTAEFLRRSSHTACFGLTKHLRRLLVGRSSSFLILALLTMPYPAIASTPTGAKTEARTRPAAPCLPATPSRSGKSFMSPACGPPSCSAAAIANRAMRSSPPLLARDSQFVVGLRLLRCWRRSFICMLFLFVKLSFCLSPQHPAVASVQSLPQSPPSPFCPSRLHPQPRGFCSSSAGGSRLRDSRWRAAVAAGLQSPLPPPASRHPLRRRHQRRRSEDSVRSRTRRAAASPEAGFTMASELLASCAALLLVCSLAGSCCSTACCFCPVLAGSRPLLQADCAAVSENINSTSTIEFCHVLARKRAHFGANSISRLSRPAAAREGRVLLAPRPVEAGAPAGATQALPIFSDSLRASGAPETKAQTNISCLERVQEEAERQQQDEQQRAEHPAGVRGAQAGEHAIPDGVCFRLASLVAACQGRRLRRPADDLSADRTAAPQHRPKCLQLQPTALSQLALLCSQLHWHLLCSQLLTALQLAAALSFTSASSFTWHCSALSFTWHCSALSFTCTALLSASPGTALLSASPGTALQPQLHTALLCSQLHLALLSSSASWTDHCSQPSLTAAQLTWHLLALSFTWHALSRDCGSGCGRAGRPEAAWRWRCAAARLSSRPPSWSVACFAAAAPESPSQRPAQKTPRALMSLLRLVVLQPADVGPDDAQGRLSGVLAGPSLRGPDEGLVLKVSQPFTSARWNSSLNWRAKPGTMAPSLRSSGPKLRGEMERRQLRDGRSLGRQGHTLRRESQCRRTSPEDLQSIGVGSNVADEVTKSCGAPGRGPARSPAGVSPAQALRLIARARSSRSRSAASRWPVALPHEVPHRLRLCFGQAVGVARTAARFSAMGCSSLEGWGGKNT</sequence>
<evidence type="ECO:0000313" key="3">
    <source>
        <dbReference type="WBParaSite" id="maker-unitig_22047-snap-gene-0.2-mRNA-1"/>
    </source>
</evidence>
<evidence type="ECO:0000313" key="2">
    <source>
        <dbReference type="Proteomes" id="UP000095280"/>
    </source>
</evidence>
<feature type="compositionally biased region" description="Basic and acidic residues" evidence="1">
    <location>
        <begin position="822"/>
        <end position="836"/>
    </location>
</feature>
<feature type="region of interest" description="Disordered" evidence="1">
    <location>
        <begin position="301"/>
        <end position="337"/>
    </location>
</feature>
<name>A0A1I8F684_9PLAT</name>